<dbReference type="Proteomes" id="UP000184543">
    <property type="component" value="Unassembled WGS sequence"/>
</dbReference>
<proteinExistence type="predicted"/>
<evidence type="ECO:0000313" key="2">
    <source>
        <dbReference type="Proteomes" id="UP000184543"/>
    </source>
</evidence>
<protein>
    <submittedName>
        <fullName evidence="1">Conjugative transposon protein TraO</fullName>
    </submittedName>
</protein>
<evidence type="ECO:0000313" key="1">
    <source>
        <dbReference type="EMBL" id="SHJ63036.1"/>
    </source>
</evidence>
<gene>
    <name evidence="1" type="ORF">SAMN04488513_106212</name>
</gene>
<dbReference type="AlphaFoldDB" id="A0A1M6KVV3"/>
<dbReference type="EMBL" id="FQYU01000006">
    <property type="protein sequence ID" value="SHJ63036.1"/>
    <property type="molecule type" value="Genomic_DNA"/>
</dbReference>
<keyword evidence="2" id="KW-1185">Reference proteome</keyword>
<organism evidence="1 2">
    <name type="scientific">Pseudozobellia thermophila</name>
    <dbReference type="NCBI Taxonomy" id="192903"/>
    <lineage>
        <taxon>Bacteria</taxon>
        <taxon>Pseudomonadati</taxon>
        <taxon>Bacteroidota</taxon>
        <taxon>Flavobacteriia</taxon>
        <taxon>Flavobacteriales</taxon>
        <taxon>Flavobacteriaceae</taxon>
        <taxon>Pseudozobellia</taxon>
    </lineage>
</organism>
<dbReference type="InterPro" id="IPR018899">
    <property type="entry name" value="Conjug_transposon_Tra0"/>
</dbReference>
<accession>A0A1M6KVV3</accession>
<dbReference type="Pfam" id="PF10626">
    <property type="entry name" value="TraO"/>
    <property type="match status" value="1"/>
</dbReference>
<dbReference type="STRING" id="192903.SAMN04488513_106212"/>
<name>A0A1M6KVV3_9FLAO</name>
<sequence>MNIREISFVILLCIPVFMIGQSYTNTFSVSGGIFGDGYGGEVTFNSNLSEDTFTQLALNVSIANYELGIKSIPYSSFTASYSYFVTVYSRNRKMQALSLGGGALAGYEMVNNGELEVSNIVSVNGKSKIIYGAVLTGDLDIIVSEHISLVIRTSEFYHVNSDFGKFTNYTGLGFRYYFNK</sequence>
<reference evidence="2" key="1">
    <citation type="submission" date="2016-11" db="EMBL/GenBank/DDBJ databases">
        <authorList>
            <person name="Varghese N."/>
            <person name="Submissions S."/>
        </authorList>
    </citation>
    <scope>NUCLEOTIDE SEQUENCE [LARGE SCALE GENOMIC DNA]</scope>
    <source>
        <strain evidence="2">DSM 19858</strain>
    </source>
</reference>